<proteinExistence type="predicted"/>
<gene>
    <name evidence="1" type="ORF">LCGC14_1800850</name>
</gene>
<protein>
    <submittedName>
        <fullName evidence="1">Uncharacterized protein</fullName>
    </submittedName>
</protein>
<evidence type="ECO:0000313" key="1">
    <source>
        <dbReference type="EMBL" id="KKM00798.1"/>
    </source>
</evidence>
<comment type="caution">
    <text evidence="1">The sequence shown here is derived from an EMBL/GenBank/DDBJ whole genome shotgun (WGS) entry which is preliminary data.</text>
</comment>
<name>A0A0F9JPD2_9ZZZZ</name>
<reference evidence="1" key="1">
    <citation type="journal article" date="2015" name="Nature">
        <title>Complex archaea that bridge the gap between prokaryotes and eukaryotes.</title>
        <authorList>
            <person name="Spang A."/>
            <person name="Saw J.H."/>
            <person name="Jorgensen S.L."/>
            <person name="Zaremba-Niedzwiedzka K."/>
            <person name="Martijn J."/>
            <person name="Lind A.E."/>
            <person name="van Eijk R."/>
            <person name="Schleper C."/>
            <person name="Guy L."/>
            <person name="Ettema T.J."/>
        </authorList>
    </citation>
    <scope>NUCLEOTIDE SEQUENCE</scope>
</reference>
<organism evidence="1">
    <name type="scientific">marine sediment metagenome</name>
    <dbReference type="NCBI Taxonomy" id="412755"/>
    <lineage>
        <taxon>unclassified sequences</taxon>
        <taxon>metagenomes</taxon>
        <taxon>ecological metagenomes</taxon>
    </lineage>
</organism>
<dbReference type="EMBL" id="LAZR01017348">
    <property type="protein sequence ID" value="KKM00798.1"/>
    <property type="molecule type" value="Genomic_DNA"/>
</dbReference>
<dbReference type="AlphaFoldDB" id="A0A0F9JPD2"/>
<accession>A0A0F9JPD2</accession>
<sequence length="80" mass="9451">MKTETGKINKEDYDLMLAKYVSVKGIQLNPHTYSRQETEQAYLAYWRFMAELVIRYEIDDMSGRVISEYSGIIFVDTDRD</sequence>